<name>A0A256GVN0_9HYPH</name>
<dbReference type="EMBL" id="NNRN01000039">
    <property type="protein sequence ID" value="OYR31285.1"/>
    <property type="molecule type" value="Genomic_DNA"/>
</dbReference>
<reference evidence="2 3" key="1">
    <citation type="submission" date="2017-07" db="EMBL/GenBank/DDBJ databases">
        <title>Draft genome of Ochrobactrum lupini type strain LUP21.</title>
        <authorList>
            <person name="Krzyzanowska D.M."/>
            <person name="Jafra S."/>
        </authorList>
    </citation>
    <scope>NUCLEOTIDE SEQUENCE [LARGE SCALE GENOMIC DNA]</scope>
    <source>
        <strain evidence="2 3">LUP21</strain>
    </source>
</reference>
<feature type="region of interest" description="Disordered" evidence="1">
    <location>
        <begin position="1"/>
        <end position="57"/>
    </location>
</feature>
<proteinExistence type="predicted"/>
<dbReference type="Proteomes" id="UP000216363">
    <property type="component" value="Unassembled WGS sequence"/>
</dbReference>
<organism evidence="2 3">
    <name type="scientific">Brucella lupini</name>
    <dbReference type="NCBI Taxonomy" id="255457"/>
    <lineage>
        <taxon>Bacteria</taxon>
        <taxon>Pseudomonadati</taxon>
        <taxon>Pseudomonadota</taxon>
        <taxon>Alphaproteobacteria</taxon>
        <taxon>Hyphomicrobiales</taxon>
        <taxon>Brucellaceae</taxon>
        <taxon>Brucella/Ochrobactrum group</taxon>
        <taxon>Brucella</taxon>
    </lineage>
</organism>
<evidence type="ECO:0000313" key="2">
    <source>
        <dbReference type="EMBL" id="OYR31285.1"/>
    </source>
</evidence>
<protein>
    <submittedName>
        <fullName evidence="2">Uncharacterized protein</fullName>
    </submittedName>
</protein>
<comment type="caution">
    <text evidence="2">The sequence shown here is derived from an EMBL/GenBank/DDBJ whole genome shotgun (WGS) entry which is preliminary data.</text>
</comment>
<sequence length="57" mass="6320">MHGSEFYTHAPQRAHNPKGGQQKETIQRNNPPTTQPGTSQKPNQNPPQRGLFLTKAA</sequence>
<dbReference type="AlphaFoldDB" id="A0A256GVN0"/>
<evidence type="ECO:0000313" key="3">
    <source>
        <dbReference type="Proteomes" id="UP000216363"/>
    </source>
</evidence>
<accession>A0A256GVN0</accession>
<gene>
    <name evidence="2" type="ORF">CES86_1235</name>
</gene>
<evidence type="ECO:0000256" key="1">
    <source>
        <dbReference type="SAM" id="MobiDB-lite"/>
    </source>
</evidence>
<feature type="compositionally biased region" description="Polar residues" evidence="1">
    <location>
        <begin position="22"/>
        <end position="47"/>
    </location>
</feature>